<dbReference type="Proteomes" id="UP001054889">
    <property type="component" value="Unassembled WGS sequence"/>
</dbReference>
<comment type="caution">
    <text evidence="1">The sequence shown here is derived from an EMBL/GenBank/DDBJ whole genome shotgun (WGS) entry which is preliminary data.</text>
</comment>
<reference evidence="1" key="2">
    <citation type="submission" date="2021-12" db="EMBL/GenBank/DDBJ databases">
        <title>Resequencing data analysis of finger millet.</title>
        <authorList>
            <person name="Hatakeyama M."/>
            <person name="Aluri S."/>
            <person name="Balachadran M.T."/>
            <person name="Sivarajan S.R."/>
            <person name="Poveda L."/>
            <person name="Shimizu-Inatsugi R."/>
            <person name="Schlapbach R."/>
            <person name="Sreeman S.M."/>
            <person name="Shimizu K.K."/>
        </authorList>
    </citation>
    <scope>NUCLEOTIDE SEQUENCE</scope>
</reference>
<dbReference type="AlphaFoldDB" id="A0AAV5DMM1"/>
<accession>A0AAV5DMM1</accession>
<proteinExistence type="predicted"/>
<sequence length="143" mass="15388">MVVMVSSLVLHDVVPCDDRMRDSDQPPSSSLLLTRRRKCGGRLGSGRTAASPPPEPSIAVTSVMVGRSVALSCTQSSATFAHRMMVDTSPRSPSVGSISSNARPSFHSCHACIAYATAIKTTALISDRCTLPCRYHRFYDCLL</sequence>
<organism evidence="1 2">
    <name type="scientific">Eleusine coracana subsp. coracana</name>
    <dbReference type="NCBI Taxonomy" id="191504"/>
    <lineage>
        <taxon>Eukaryota</taxon>
        <taxon>Viridiplantae</taxon>
        <taxon>Streptophyta</taxon>
        <taxon>Embryophyta</taxon>
        <taxon>Tracheophyta</taxon>
        <taxon>Spermatophyta</taxon>
        <taxon>Magnoliopsida</taxon>
        <taxon>Liliopsida</taxon>
        <taxon>Poales</taxon>
        <taxon>Poaceae</taxon>
        <taxon>PACMAD clade</taxon>
        <taxon>Chloridoideae</taxon>
        <taxon>Cynodonteae</taxon>
        <taxon>Eleusininae</taxon>
        <taxon>Eleusine</taxon>
    </lineage>
</organism>
<dbReference type="EMBL" id="BQKI01000018">
    <property type="protein sequence ID" value="GJN11528.1"/>
    <property type="molecule type" value="Genomic_DNA"/>
</dbReference>
<gene>
    <name evidence="1" type="primary">ga29726</name>
    <name evidence="1" type="ORF">PR202_ga29726</name>
</gene>
<keyword evidence="2" id="KW-1185">Reference proteome</keyword>
<evidence type="ECO:0000313" key="1">
    <source>
        <dbReference type="EMBL" id="GJN11528.1"/>
    </source>
</evidence>
<reference evidence="1" key="1">
    <citation type="journal article" date="2018" name="DNA Res.">
        <title>Multiple hybrid de novo genome assembly of finger millet, an orphan allotetraploid crop.</title>
        <authorList>
            <person name="Hatakeyama M."/>
            <person name="Aluri S."/>
            <person name="Balachadran M.T."/>
            <person name="Sivarajan S.R."/>
            <person name="Patrignani A."/>
            <person name="Gruter S."/>
            <person name="Poveda L."/>
            <person name="Shimizu-Inatsugi R."/>
            <person name="Baeten J."/>
            <person name="Francoijs K.J."/>
            <person name="Nataraja K.N."/>
            <person name="Reddy Y.A.N."/>
            <person name="Phadnis S."/>
            <person name="Ravikumar R.L."/>
            <person name="Schlapbach R."/>
            <person name="Sreeman S.M."/>
            <person name="Shimizu K.K."/>
        </authorList>
    </citation>
    <scope>NUCLEOTIDE SEQUENCE</scope>
</reference>
<evidence type="ECO:0000313" key="2">
    <source>
        <dbReference type="Proteomes" id="UP001054889"/>
    </source>
</evidence>
<protein>
    <submittedName>
        <fullName evidence="1">Uncharacterized protein</fullName>
    </submittedName>
</protein>
<name>A0AAV5DMM1_ELECO</name>